<gene>
    <name evidence="3" type="ORF">ACFPCV_36250</name>
</gene>
<accession>A0ABV9SE25</accession>
<organism evidence="3 4">
    <name type="scientific">Actinophytocola glycyrrhizae</name>
    <dbReference type="NCBI Taxonomy" id="2044873"/>
    <lineage>
        <taxon>Bacteria</taxon>
        <taxon>Bacillati</taxon>
        <taxon>Actinomycetota</taxon>
        <taxon>Actinomycetes</taxon>
        <taxon>Pseudonocardiales</taxon>
        <taxon>Pseudonocardiaceae</taxon>
    </lineage>
</organism>
<dbReference type="PANTHER" id="PTHR46825">
    <property type="entry name" value="D-ALANYL-D-ALANINE-CARBOXYPEPTIDASE/ENDOPEPTIDASE AMPH"/>
    <property type="match status" value="1"/>
</dbReference>
<dbReference type="Proteomes" id="UP001595859">
    <property type="component" value="Unassembled WGS sequence"/>
</dbReference>
<dbReference type="RefSeq" id="WP_378061781.1">
    <property type="nucleotide sequence ID" value="NZ_JBHSIS010000025.1"/>
</dbReference>
<dbReference type="Pfam" id="PF00144">
    <property type="entry name" value="Beta-lactamase"/>
    <property type="match status" value="1"/>
</dbReference>
<name>A0ABV9SE25_9PSEU</name>
<feature type="chain" id="PRO_5045574160" evidence="1">
    <location>
        <begin position="29"/>
        <end position="367"/>
    </location>
</feature>
<protein>
    <submittedName>
        <fullName evidence="3">Serine hydrolase domain-containing protein</fullName>
        <ecNumber evidence="3">3.-.-.-</ecNumber>
    </submittedName>
</protein>
<dbReference type="InterPro" id="IPR050491">
    <property type="entry name" value="AmpC-like"/>
</dbReference>
<dbReference type="EMBL" id="JBHSIS010000025">
    <property type="protein sequence ID" value="MFC4858981.1"/>
    <property type="molecule type" value="Genomic_DNA"/>
</dbReference>
<dbReference type="PANTHER" id="PTHR46825:SF7">
    <property type="entry name" value="D-ALANYL-D-ALANINE CARBOXYPEPTIDASE"/>
    <property type="match status" value="1"/>
</dbReference>
<dbReference type="EC" id="3.-.-.-" evidence="3"/>
<evidence type="ECO:0000313" key="3">
    <source>
        <dbReference type="EMBL" id="MFC4858981.1"/>
    </source>
</evidence>
<keyword evidence="3" id="KW-0378">Hydrolase</keyword>
<reference evidence="4" key="1">
    <citation type="journal article" date="2019" name="Int. J. Syst. Evol. Microbiol.">
        <title>The Global Catalogue of Microorganisms (GCM) 10K type strain sequencing project: providing services to taxonomists for standard genome sequencing and annotation.</title>
        <authorList>
            <consortium name="The Broad Institute Genomics Platform"/>
            <consortium name="The Broad Institute Genome Sequencing Center for Infectious Disease"/>
            <person name="Wu L."/>
            <person name="Ma J."/>
        </authorList>
    </citation>
    <scope>NUCLEOTIDE SEQUENCE [LARGE SCALE GENOMIC DNA]</scope>
    <source>
        <strain evidence="4">ZS-22-S1</strain>
    </source>
</reference>
<feature type="domain" description="Beta-lactamase-related" evidence="2">
    <location>
        <begin position="44"/>
        <end position="362"/>
    </location>
</feature>
<evidence type="ECO:0000313" key="4">
    <source>
        <dbReference type="Proteomes" id="UP001595859"/>
    </source>
</evidence>
<evidence type="ECO:0000259" key="2">
    <source>
        <dbReference type="Pfam" id="PF00144"/>
    </source>
</evidence>
<dbReference type="Gene3D" id="3.40.710.10">
    <property type="entry name" value="DD-peptidase/beta-lactamase superfamily"/>
    <property type="match status" value="1"/>
</dbReference>
<keyword evidence="1" id="KW-0732">Signal</keyword>
<evidence type="ECO:0000256" key="1">
    <source>
        <dbReference type="SAM" id="SignalP"/>
    </source>
</evidence>
<proteinExistence type="predicted"/>
<comment type="caution">
    <text evidence="3">The sequence shown here is derived from an EMBL/GenBank/DDBJ whole genome shotgun (WGS) entry which is preliminary data.</text>
</comment>
<dbReference type="InterPro" id="IPR012338">
    <property type="entry name" value="Beta-lactam/transpept-like"/>
</dbReference>
<dbReference type="GO" id="GO:0016787">
    <property type="term" value="F:hydrolase activity"/>
    <property type="evidence" value="ECO:0007669"/>
    <property type="project" value="UniProtKB-KW"/>
</dbReference>
<sequence>MLTRKSTRVLAGSLALALGFAATVPAGAEPRGDHADVQAIVDGFTSAGAPGAMVYAQDRHGRWSVTSGTRELGTDRPIRPRDRVRVASNTKMFLAATVLQLVGEGRVALSAPVEAYLPGLVRGNGYDGTKITVRQLLRHTSGMADYVADVLGDPDANNHPWRPEELVALGLSHPPLFAPGNGWAYSNTGYIVLGMIVEAVTGNDVGAEITDRLIRPLRLWQTSYPAAGDKRIRGPHAHGYHAFPGQPVTDVTELEPSLPGAAGALVSTGPDMTRFVRALLSGKVLHPHLLAEMRETVPARGYDYGLGIGEIPLPCGGTAWGHAGNLPGFDTFTAATDDGRAVFVVANGRLADGSVADTRHAAETALC</sequence>
<dbReference type="InterPro" id="IPR001466">
    <property type="entry name" value="Beta-lactam-related"/>
</dbReference>
<feature type="signal peptide" evidence="1">
    <location>
        <begin position="1"/>
        <end position="28"/>
    </location>
</feature>
<keyword evidence="4" id="KW-1185">Reference proteome</keyword>
<dbReference type="SUPFAM" id="SSF56601">
    <property type="entry name" value="beta-lactamase/transpeptidase-like"/>
    <property type="match status" value="1"/>
</dbReference>